<dbReference type="AlphaFoldDB" id="A0A4W5RL80"/>
<dbReference type="GO" id="GO:0008270">
    <property type="term" value="F:zinc ion binding"/>
    <property type="evidence" value="ECO:0007669"/>
    <property type="project" value="UniProtKB-KW"/>
</dbReference>
<evidence type="ECO:0000256" key="4">
    <source>
        <dbReference type="PROSITE-ProRule" id="PRU00024"/>
    </source>
</evidence>
<evidence type="ECO:0000259" key="6">
    <source>
        <dbReference type="PROSITE" id="PS50119"/>
    </source>
</evidence>
<dbReference type="PROSITE" id="PS00518">
    <property type="entry name" value="ZF_RING_1"/>
    <property type="match status" value="1"/>
</dbReference>
<evidence type="ECO:0000313" key="7">
    <source>
        <dbReference type="Ensembl" id="ENSHHUP00000089452.1"/>
    </source>
</evidence>
<dbReference type="InterPro" id="IPR017907">
    <property type="entry name" value="Znf_RING_CS"/>
</dbReference>
<dbReference type="PANTHER" id="PTHR24103">
    <property type="entry name" value="E3 UBIQUITIN-PROTEIN LIGASE TRIM"/>
    <property type="match status" value="1"/>
</dbReference>
<keyword evidence="1" id="KW-0479">Metal-binding</keyword>
<accession>A0A4W5RL80</accession>
<sequence length="142" mass="16151">MACKLSLPIEDFSCPVCWDIFRDPVIMSCCHSFCKTCLQEFWKESGSQECPVCRRRSSRSEPPNNLSLKNLCEAFLKERSPRASAGSEVFCSLHCEKLKLFCLKDEQAICSVCRDLSKHKGHDCIPIDEAAQDHKVGNIWSF</sequence>
<proteinExistence type="predicted"/>
<reference evidence="7" key="2">
    <citation type="submission" date="2025-08" db="UniProtKB">
        <authorList>
            <consortium name="Ensembl"/>
        </authorList>
    </citation>
    <scope>IDENTIFICATION</scope>
</reference>
<dbReference type="Ensembl" id="ENSHHUT00000092229.1">
    <property type="protein sequence ID" value="ENSHHUP00000089452.1"/>
    <property type="gene ID" value="ENSHHUG00000051643.1"/>
</dbReference>
<dbReference type="Gene3D" id="3.30.160.60">
    <property type="entry name" value="Classic Zinc Finger"/>
    <property type="match status" value="1"/>
</dbReference>
<dbReference type="SMART" id="SM00336">
    <property type="entry name" value="BBOX"/>
    <property type="match status" value="1"/>
</dbReference>
<evidence type="ECO:0000256" key="1">
    <source>
        <dbReference type="ARBA" id="ARBA00022723"/>
    </source>
</evidence>
<dbReference type="InterPro" id="IPR013083">
    <property type="entry name" value="Znf_RING/FYVE/PHD"/>
</dbReference>
<evidence type="ECO:0008006" key="9">
    <source>
        <dbReference type="Google" id="ProtNLM"/>
    </source>
</evidence>
<evidence type="ECO:0000259" key="5">
    <source>
        <dbReference type="PROSITE" id="PS50089"/>
    </source>
</evidence>
<dbReference type="SUPFAM" id="SSF57845">
    <property type="entry name" value="B-box zinc-binding domain"/>
    <property type="match status" value="1"/>
</dbReference>
<dbReference type="Pfam" id="PF13445">
    <property type="entry name" value="zf-RING_UBOX"/>
    <property type="match status" value="1"/>
</dbReference>
<reference evidence="7" key="3">
    <citation type="submission" date="2025-09" db="UniProtKB">
        <authorList>
            <consortium name="Ensembl"/>
        </authorList>
    </citation>
    <scope>IDENTIFICATION</scope>
</reference>
<dbReference type="GeneTree" id="ENSGT00970000193390"/>
<dbReference type="SUPFAM" id="SSF57850">
    <property type="entry name" value="RING/U-box"/>
    <property type="match status" value="1"/>
</dbReference>
<keyword evidence="3" id="KW-0862">Zinc</keyword>
<dbReference type="Proteomes" id="UP000314982">
    <property type="component" value="Unassembled WGS sequence"/>
</dbReference>
<dbReference type="PROSITE" id="PS50119">
    <property type="entry name" value="ZF_BBOX"/>
    <property type="match status" value="1"/>
</dbReference>
<dbReference type="InterPro" id="IPR027370">
    <property type="entry name" value="Znf-RING_euk"/>
</dbReference>
<feature type="domain" description="B box-type" evidence="6">
    <location>
        <begin position="86"/>
        <end position="127"/>
    </location>
</feature>
<keyword evidence="8" id="KW-1185">Reference proteome</keyword>
<evidence type="ECO:0000313" key="8">
    <source>
        <dbReference type="Proteomes" id="UP000314982"/>
    </source>
</evidence>
<dbReference type="InterPro" id="IPR000315">
    <property type="entry name" value="Znf_B-box"/>
</dbReference>
<evidence type="ECO:0000256" key="3">
    <source>
        <dbReference type="ARBA" id="ARBA00022833"/>
    </source>
</evidence>
<organism evidence="7 8">
    <name type="scientific">Hucho hucho</name>
    <name type="common">huchen</name>
    <dbReference type="NCBI Taxonomy" id="62062"/>
    <lineage>
        <taxon>Eukaryota</taxon>
        <taxon>Metazoa</taxon>
        <taxon>Chordata</taxon>
        <taxon>Craniata</taxon>
        <taxon>Vertebrata</taxon>
        <taxon>Euteleostomi</taxon>
        <taxon>Actinopterygii</taxon>
        <taxon>Neopterygii</taxon>
        <taxon>Teleostei</taxon>
        <taxon>Protacanthopterygii</taxon>
        <taxon>Salmoniformes</taxon>
        <taxon>Salmonidae</taxon>
        <taxon>Salmoninae</taxon>
        <taxon>Hucho</taxon>
    </lineage>
</organism>
<dbReference type="STRING" id="62062.ENSHHUP00000089452"/>
<feature type="domain" description="RING-type" evidence="5">
    <location>
        <begin position="14"/>
        <end position="54"/>
    </location>
</feature>
<dbReference type="SMART" id="SM00184">
    <property type="entry name" value="RING"/>
    <property type="match status" value="1"/>
</dbReference>
<reference evidence="8" key="1">
    <citation type="submission" date="2018-06" db="EMBL/GenBank/DDBJ databases">
        <title>Genome assembly of Danube salmon.</title>
        <authorList>
            <person name="Macqueen D.J."/>
            <person name="Gundappa M.K."/>
        </authorList>
    </citation>
    <scope>NUCLEOTIDE SEQUENCE [LARGE SCALE GENOMIC DNA]</scope>
</reference>
<dbReference type="Gene3D" id="3.30.40.10">
    <property type="entry name" value="Zinc/RING finger domain, C3HC4 (zinc finger)"/>
    <property type="match status" value="1"/>
</dbReference>
<dbReference type="InterPro" id="IPR001841">
    <property type="entry name" value="Znf_RING"/>
</dbReference>
<name>A0A4W5RL80_9TELE</name>
<keyword evidence="2 4" id="KW-0863">Zinc-finger</keyword>
<dbReference type="PROSITE" id="PS50089">
    <property type="entry name" value="ZF_RING_2"/>
    <property type="match status" value="1"/>
</dbReference>
<protein>
    <recommendedName>
        <fullName evidence="9">RING-type domain-containing protein</fullName>
    </recommendedName>
</protein>
<dbReference type="Pfam" id="PF00643">
    <property type="entry name" value="zf-B_box"/>
    <property type="match status" value="1"/>
</dbReference>
<evidence type="ECO:0000256" key="2">
    <source>
        <dbReference type="ARBA" id="ARBA00022771"/>
    </source>
</evidence>
<dbReference type="InterPro" id="IPR050143">
    <property type="entry name" value="TRIM/RBCC"/>
</dbReference>